<keyword evidence="3" id="KW-0378">Hydrolase</keyword>
<proteinExistence type="predicted"/>
<accession>A0A1Y3GC59</accession>
<keyword evidence="4" id="KW-0862">Zinc</keyword>
<evidence type="ECO:0000256" key="1">
    <source>
        <dbReference type="ARBA" id="ARBA00022670"/>
    </source>
</evidence>
<dbReference type="AlphaFoldDB" id="A0A1Y3GC59"/>
<dbReference type="Pfam" id="PF14464">
    <property type="entry name" value="Prok-JAB"/>
    <property type="match status" value="1"/>
</dbReference>
<protein>
    <submittedName>
        <fullName evidence="7">Proteasome lid subunit RPN8/RPN11 containing Jab1/MPN domain</fullName>
    </submittedName>
</protein>
<keyword evidence="7" id="KW-0647">Proteasome</keyword>
<dbReference type="GO" id="GO:0008237">
    <property type="term" value="F:metallopeptidase activity"/>
    <property type="evidence" value="ECO:0007669"/>
    <property type="project" value="UniProtKB-KW"/>
</dbReference>
<dbReference type="GO" id="GO:0046872">
    <property type="term" value="F:metal ion binding"/>
    <property type="evidence" value="ECO:0007669"/>
    <property type="project" value="UniProtKB-KW"/>
</dbReference>
<comment type="caution">
    <text evidence="7">The sequence shown here is derived from an EMBL/GenBank/DDBJ whole genome shotgun (WGS) entry which is preliminary data.</text>
</comment>
<name>A0A1Y3GC59_9EURY</name>
<evidence type="ECO:0000256" key="5">
    <source>
        <dbReference type="ARBA" id="ARBA00023049"/>
    </source>
</evidence>
<evidence type="ECO:0000313" key="7">
    <source>
        <dbReference type="EMBL" id="OUJ19052.1"/>
    </source>
</evidence>
<dbReference type="PROSITE" id="PS50249">
    <property type="entry name" value="MPN"/>
    <property type="match status" value="1"/>
</dbReference>
<dbReference type="SUPFAM" id="SSF102712">
    <property type="entry name" value="JAB1/MPN domain"/>
    <property type="match status" value="1"/>
</dbReference>
<feature type="domain" description="MPN" evidence="6">
    <location>
        <begin position="4"/>
        <end position="126"/>
    </location>
</feature>
<dbReference type="RefSeq" id="WP_086637100.1">
    <property type="nucleotide sequence ID" value="NZ_MRZU01000003.1"/>
</dbReference>
<keyword evidence="2" id="KW-0479">Metal-binding</keyword>
<evidence type="ECO:0000313" key="8">
    <source>
        <dbReference type="Proteomes" id="UP000195137"/>
    </source>
</evidence>
<dbReference type="InterPro" id="IPR028090">
    <property type="entry name" value="JAB_dom_prok"/>
</dbReference>
<reference evidence="7 8" key="1">
    <citation type="submission" date="2016-12" db="EMBL/GenBank/DDBJ databases">
        <title>Discovery of methanogenic haloarchaea.</title>
        <authorList>
            <person name="Sorokin D.Y."/>
            <person name="Makarova K.S."/>
            <person name="Abbas B."/>
            <person name="Ferrer M."/>
            <person name="Golyshin P.N."/>
        </authorList>
    </citation>
    <scope>NUCLEOTIDE SEQUENCE [LARGE SCALE GENOMIC DNA]</scope>
    <source>
        <strain evidence="7">AMET1</strain>
    </source>
</reference>
<gene>
    <name evidence="7" type="ORF">AMET1_0704</name>
</gene>
<dbReference type="Proteomes" id="UP000195137">
    <property type="component" value="Unassembled WGS sequence"/>
</dbReference>
<keyword evidence="5" id="KW-0482">Metalloprotease</keyword>
<dbReference type="InterPro" id="IPR037518">
    <property type="entry name" value="MPN"/>
</dbReference>
<evidence type="ECO:0000256" key="2">
    <source>
        <dbReference type="ARBA" id="ARBA00022723"/>
    </source>
</evidence>
<evidence type="ECO:0000256" key="3">
    <source>
        <dbReference type="ARBA" id="ARBA00022801"/>
    </source>
</evidence>
<organism evidence="7 8">
    <name type="scientific">Methanonatronarchaeum thermophilum</name>
    <dbReference type="NCBI Taxonomy" id="1927129"/>
    <lineage>
        <taxon>Archaea</taxon>
        <taxon>Methanobacteriati</taxon>
        <taxon>Methanobacteriota</taxon>
        <taxon>Methanonatronarchaeia</taxon>
        <taxon>Methanonatronarchaeales</taxon>
        <taxon>Methanonatronarchaeaceae</taxon>
        <taxon>Methanonatronarchaeum</taxon>
    </lineage>
</organism>
<keyword evidence="1" id="KW-0645">Protease</keyword>
<dbReference type="GO" id="GO:0006508">
    <property type="term" value="P:proteolysis"/>
    <property type="evidence" value="ECO:0007669"/>
    <property type="project" value="UniProtKB-KW"/>
</dbReference>
<dbReference type="Gene3D" id="3.40.140.10">
    <property type="entry name" value="Cytidine Deaminase, domain 2"/>
    <property type="match status" value="1"/>
</dbReference>
<evidence type="ECO:0000256" key="4">
    <source>
        <dbReference type="ARBA" id="ARBA00022833"/>
    </source>
</evidence>
<dbReference type="EMBL" id="MRZU01000003">
    <property type="protein sequence ID" value="OUJ19052.1"/>
    <property type="molecule type" value="Genomic_DNA"/>
</dbReference>
<dbReference type="CDD" id="cd08072">
    <property type="entry name" value="MPN_archaeal"/>
    <property type="match status" value="1"/>
</dbReference>
<evidence type="ECO:0000259" key="6">
    <source>
        <dbReference type="PROSITE" id="PS50249"/>
    </source>
</evidence>
<keyword evidence="8" id="KW-1185">Reference proteome</keyword>
<sequence>MTRVFAIAESTLKMILGVGKSAMPNEMIGLLRAEDGVINDVVFAPGTVTSEVSSMVRIDQLPVGLKTVGSVHSHPSGNPTPSGADREMFSKKGKCHIITANPFEMNDWVAYNKKSEPIELDVVELSSKKDKLWEEELERIRKEL</sequence>
<dbReference type="OrthoDB" id="4612at2157"/>
<dbReference type="GO" id="GO:0000502">
    <property type="term" value="C:proteasome complex"/>
    <property type="evidence" value="ECO:0007669"/>
    <property type="project" value="UniProtKB-KW"/>
</dbReference>